<feature type="signal peptide" evidence="2">
    <location>
        <begin position="1"/>
        <end position="26"/>
    </location>
</feature>
<dbReference type="SUPFAM" id="SSF53474">
    <property type="entry name" value="alpha/beta-Hydrolases"/>
    <property type="match status" value="1"/>
</dbReference>
<keyword evidence="2" id="KW-0732">Signal</keyword>
<proteinExistence type="predicted"/>
<feature type="chain" id="PRO_5026053774" description="Secreted protein" evidence="2">
    <location>
        <begin position="27"/>
        <end position="924"/>
    </location>
</feature>
<evidence type="ECO:0000256" key="2">
    <source>
        <dbReference type="SAM" id="SignalP"/>
    </source>
</evidence>
<evidence type="ECO:0008006" key="5">
    <source>
        <dbReference type="Google" id="ProtNLM"/>
    </source>
</evidence>
<name>A0A6F8YYI3_9ACTN</name>
<evidence type="ECO:0000313" key="4">
    <source>
        <dbReference type="Proteomes" id="UP000503011"/>
    </source>
</evidence>
<gene>
    <name evidence="3" type="ORF">Psuf_084390</name>
</gene>
<organism evidence="3 4">
    <name type="scientific">Phytohabitans suffuscus</name>
    <dbReference type="NCBI Taxonomy" id="624315"/>
    <lineage>
        <taxon>Bacteria</taxon>
        <taxon>Bacillati</taxon>
        <taxon>Actinomycetota</taxon>
        <taxon>Actinomycetes</taxon>
        <taxon>Micromonosporales</taxon>
        <taxon>Micromonosporaceae</taxon>
    </lineage>
</organism>
<dbReference type="KEGG" id="psuu:Psuf_084390"/>
<dbReference type="PROSITE" id="PS51318">
    <property type="entry name" value="TAT"/>
    <property type="match status" value="1"/>
</dbReference>
<accession>A0A6F8YYI3</accession>
<evidence type="ECO:0000256" key="1">
    <source>
        <dbReference type="SAM" id="MobiDB-lite"/>
    </source>
</evidence>
<feature type="compositionally biased region" description="Gly residues" evidence="1">
    <location>
        <begin position="32"/>
        <end position="44"/>
    </location>
</feature>
<dbReference type="EMBL" id="AP022871">
    <property type="protein sequence ID" value="BCB91126.1"/>
    <property type="molecule type" value="Genomic_DNA"/>
</dbReference>
<reference evidence="3 4" key="2">
    <citation type="submission" date="2020-03" db="EMBL/GenBank/DDBJ databases">
        <authorList>
            <person name="Ichikawa N."/>
            <person name="Kimura A."/>
            <person name="Kitahashi Y."/>
            <person name="Uohara A."/>
        </authorList>
    </citation>
    <scope>NUCLEOTIDE SEQUENCE [LARGE SCALE GENOMIC DNA]</scope>
    <source>
        <strain evidence="3 4">NBRC 105367</strain>
    </source>
</reference>
<feature type="region of interest" description="Disordered" evidence="1">
    <location>
        <begin position="314"/>
        <end position="333"/>
    </location>
</feature>
<feature type="region of interest" description="Disordered" evidence="1">
    <location>
        <begin position="905"/>
        <end position="924"/>
    </location>
</feature>
<dbReference type="Gene3D" id="3.40.50.1820">
    <property type="entry name" value="alpha/beta hydrolase"/>
    <property type="match status" value="1"/>
</dbReference>
<keyword evidence="4" id="KW-1185">Reference proteome</keyword>
<sequence length="924" mass="95739">MRARRGVVAAATAVGLLFAAAGSAQAQPPDAGGSGAGRGGGGLPPGWAITDSGDGARLTWRSPEPVPMGDAAVEFRAGGRLLGRPVADRDGRTFRLDLGAARPADLAGLAVQAGGRRLDATAPAPRAKAVTAPVLPAVPPANPVDPGRPGPYQTITGEYRLPGVRLPGFPEPVEMLGVVVAPRGAPAGRPLAVFLHGRHSTCYRGDEVSGSWPCPAGWQPIASYRGYLQAQRLLASQGYVTVSISANGVNAQDHEAEDGGAQARSSLVRQHLGRWAAWTADPRGGPPYIVSQSPRADLSRVLLVGHSRGGEGVNRAAMDSLSPPPAAVEGAPGPVRWNVRGTVLIGPTIFGHNPAPDVPSVTFLPGCDGDVFDLQGQIYVDGTRGVGGGTALHSAVYMVGANHNFYNTEWTPGQASAPAWDDFWGGDEPDPICTPGLGVRLSATQQQTAGATYVAASAALFVGGDDRVRPLLDGSPARAPSAGPVRVLTHALGGARTPLVAPDASTQVGGAARLCAQVDQDPARACLDPERWDDRSPHFTPFGWFATEPGRYAVALDGTGPATVRTAAPSSLAGASALALRLIVPPNTSGTRFDVAVTDTAGRRAVLGEVRVDGVPGTAYTTSYWAREVRVPLGSRPPANGTDLGRVSALELVPTAASASAPARAWLVDAWGWRPGTPDPRPARLPRIDIGQLTVDEGDSGTRTYQVPVDVSGSGEGQVRLLVGDPLGGGGVTERLVTVRPGMTRIDLPVEVAGDTVFDGDWRLLVSAKAVRGTVVGDYEGGLLVRDDDPMPAITLTPVADRVAEAQALTWRLTLSETAGVDVWAFFLPLPPGGAELSSTDVDPEWFLNNSGEEPLPSRPLSATGLSVFVYVPAGELSAELTVPTVADGLAEPEERVRLTMMTFPPGAQEPVLGPEVTGTVVDR</sequence>
<reference evidence="3 4" key="1">
    <citation type="submission" date="2020-03" db="EMBL/GenBank/DDBJ databases">
        <title>Whole genome shotgun sequence of Phytohabitans suffuscus NBRC 105367.</title>
        <authorList>
            <person name="Komaki H."/>
            <person name="Tamura T."/>
        </authorList>
    </citation>
    <scope>NUCLEOTIDE SEQUENCE [LARGE SCALE GENOMIC DNA]</scope>
    <source>
        <strain evidence="3 4">NBRC 105367</strain>
    </source>
</reference>
<feature type="region of interest" description="Disordered" evidence="1">
    <location>
        <begin position="24"/>
        <end position="46"/>
    </location>
</feature>
<dbReference type="InterPro" id="IPR029058">
    <property type="entry name" value="AB_hydrolase_fold"/>
</dbReference>
<evidence type="ECO:0000313" key="3">
    <source>
        <dbReference type="EMBL" id="BCB91126.1"/>
    </source>
</evidence>
<protein>
    <recommendedName>
        <fullName evidence="5">Secreted protein</fullName>
    </recommendedName>
</protein>
<dbReference type="InterPro" id="IPR006311">
    <property type="entry name" value="TAT_signal"/>
</dbReference>
<dbReference type="Proteomes" id="UP000503011">
    <property type="component" value="Chromosome"/>
</dbReference>
<dbReference type="RefSeq" id="WP_197946208.1">
    <property type="nucleotide sequence ID" value="NZ_AP022871.1"/>
</dbReference>
<dbReference type="AlphaFoldDB" id="A0A6F8YYI3"/>